<dbReference type="EMBL" id="CP019454">
    <property type="protein sequence ID" value="AUW92762.1"/>
    <property type="molecule type" value="Genomic_DNA"/>
</dbReference>
<dbReference type="SUPFAM" id="SSF51230">
    <property type="entry name" value="Single hybrid motif"/>
    <property type="match status" value="1"/>
</dbReference>
<gene>
    <name evidence="4" type="ORF">BXT84_01330</name>
</gene>
<dbReference type="PANTHER" id="PTHR11715">
    <property type="entry name" value="GLYCINE CLEAVAGE SYSTEM H PROTEIN"/>
    <property type="match status" value="1"/>
</dbReference>
<proteinExistence type="inferred from homology"/>
<organism evidence="4 5">
    <name type="scientific">Sulfobacillus thermotolerans</name>
    <dbReference type="NCBI Taxonomy" id="338644"/>
    <lineage>
        <taxon>Bacteria</taxon>
        <taxon>Bacillati</taxon>
        <taxon>Bacillota</taxon>
        <taxon>Clostridia</taxon>
        <taxon>Eubacteriales</taxon>
        <taxon>Clostridiales Family XVII. Incertae Sedis</taxon>
        <taxon>Sulfobacillus</taxon>
    </lineage>
</organism>
<dbReference type="PANTHER" id="PTHR11715:SF3">
    <property type="entry name" value="GLYCINE CLEAVAGE SYSTEM H PROTEIN-RELATED"/>
    <property type="match status" value="1"/>
</dbReference>
<dbReference type="InterPro" id="IPR003016">
    <property type="entry name" value="2-oxoA_DH_lipoyl-BS"/>
</dbReference>
<evidence type="ECO:0000313" key="5">
    <source>
        <dbReference type="Proteomes" id="UP000325292"/>
    </source>
</evidence>
<dbReference type="Proteomes" id="UP000325292">
    <property type="component" value="Chromosome"/>
</dbReference>
<keyword evidence="2" id="KW-0450">Lipoyl</keyword>
<dbReference type="InterPro" id="IPR011053">
    <property type="entry name" value="Single_hybrid_motif"/>
</dbReference>
<keyword evidence="5" id="KW-1185">Reference proteome</keyword>
<dbReference type="PROSITE" id="PS50968">
    <property type="entry name" value="BIOTINYL_LIPOYL"/>
    <property type="match status" value="1"/>
</dbReference>
<feature type="domain" description="Lipoyl-binding" evidence="3">
    <location>
        <begin position="29"/>
        <end position="110"/>
    </location>
</feature>
<protein>
    <submittedName>
        <fullName evidence="4">Glycine cleavage system protein H</fullName>
    </submittedName>
</protein>
<dbReference type="InterPro" id="IPR000089">
    <property type="entry name" value="Biotin_lipoyl"/>
</dbReference>
<evidence type="ECO:0000256" key="2">
    <source>
        <dbReference type="ARBA" id="ARBA00022823"/>
    </source>
</evidence>
<evidence type="ECO:0000259" key="3">
    <source>
        <dbReference type="PROSITE" id="PS50968"/>
    </source>
</evidence>
<accession>A0ABM6RN68</accession>
<sequence length="144" mass="15893">MVAESECIIPEDRYYWIEKHVWARPLGDLVEVGITDPAQGLAGKMLVCRIKRAGRELKRGASAATLESGKWVGGVSTPLSGVIKEVNDVPEKDPEALNRDPYGAWLFRMAPSNWAEDAKELVTGSQGVQEYREKIAQDGIRCGH</sequence>
<dbReference type="InterPro" id="IPR033753">
    <property type="entry name" value="GCV_H/Fam206"/>
</dbReference>
<dbReference type="Gene3D" id="2.40.50.100">
    <property type="match status" value="1"/>
</dbReference>
<dbReference type="PROSITE" id="PS00189">
    <property type="entry name" value="LIPOYL"/>
    <property type="match status" value="1"/>
</dbReference>
<dbReference type="InterPro" id="IPR002930">
    <property type="entry name" value="GCV_H"/>
</dbReference>
<dbReference type="Pfam" id="PF01597">
    <property type="entry name" value="GCV_H"/>
    <property type="match status" value="1"/>
</dbReference>
<name>A0ABM6RN68_9FIRM</name>
<dbReference type="CDD" id="cd06848">
    <property type="entry name" value="GCS_H"/>
    <property type="match status" value="1"/>
</dbReference>
<evidence type="ECO:0000256" key="1">
    <source>
        <dbReference type="ARBA" id="ARBA00009249"/>
    </source>
</evidence>
<evidence type="ECO:0000313" key="4">
    <source>
        <dbReference type="EMBL" id="AUW92762.1"/>
    </source>
</evidence>
<comment type="similarity">
    <text evidence="1">Belongs to the GcvH family.</text>
</comment>
<reference evidence="4 5" key="1">
    <citation type="journal article" date="2019" name="Sci. Rep.">
        <title>Sulfobacillus thermotolerans: new insights into resistance and metabolic capacities of acidophilic chemolithotrophs.</title>
        <authorList>
            <person name="Panyushkina A.E."/>
            <person name="Babenko V.V."/>
            <person name="Nikitina A.S."/>
            <person name="Selezneva O.V."/>
            <person name="Tsaplina I.A."/>
            <person name="Letarova M.A."/>
            <person name="Kostryukova E.S."/>
            <person name="Letarov A.V."/>
        </authorList>
    </citation>
    <scope>NUCLEOTIDE SEQUENCE [LARGE SCALE GENOMIC DNA]</scope>
    <source>
        <strain evidence="4 5">Kr1</strain>
    </source>
</reference>